<name>A0AAU7NVL0_9GAMM</name>
<protein>
    <submittedName>
        <fullName evidence="1">Uncharacterized protein</fullName>
    </submittedName>
</protein>
<evidence type="ECO:0000313" key="1">
    <source>
        <dbReference type="EMBL" id="XBS20666.1"/>
    </source>
</evidence>
<accession>A0AAU7NVL0</accession>
<proteinExistence type="predicted"/>
<organism evidence="1 2">
    <name type="scientific">Methylomarinum roseum</name>
    <dbReference type="NCBI Taxonomy" id="3067653"/>
    <lineage>
        <taxon>Bacteria</taxon>
        <taxon>Pseudomonadati</taxon>
        <taxon>Pseudomonadota</taxon>
        <taxon>Gammaproteobacteria</taxon>
        <taxon>Methylococcales</taxon>
        <taxon>Methylococcaceae</taxon>
        <taxon>Methylomarinum</taxon>
    </lineage>
</organism>
<gene>
    <name evidence="1" type="ORF">Q9L42_000625</name>
</gene>
<dbReference type="KEGG" id="mech:Q9L42_000625"/>
<dbReference type="EMBL" id="CP157743">
    <property type="protein sequence ID" value="XBS20666.1"/>
    <property type="molecule type" value="Genomic_DNA"/>
</dbReference>
<keyword evidence="2" id="KW-1185">Reference proteome</keyword>
<dbReference type="RefSeq" id="WP_305906567.1">
    <property type="nucleotide sequence ID" value="NZ_CP157743.1"/>
</dbReference>
<dbReference type="Proteomes" id="UP001225378">
    <property type="component" value="Chromosome"/>
</dbReference>
<dbReference type="AlphaFoldDB" id="A0AAU7NVL0"/>
<evidence type="ECO:0000313" key="2">
    <source>
        <dbReference type="Proteomes" id="UP001225378"/>
    </source>
</evidence>
<reference evidence="1 2" key="1">
    <citation type="journal article" date="2024" name="Microbiology">
        <title>Methylomarinum rosea sp. nov., a novel halophilic methanotrophic bacterium from the hypersaline Lake Elton.</title>
        <authorList>
            <person name="Suleimanov R.Z."/>
            <person name="Oshkin I.Y."/>
            <person name="Danilova O.V."/>
            <person name="Suzina N.E."/>
            <person name="Dedysh S.N."/>
        </authorList>
    </citation>
    <scope>NUCLEOTIDE SEQUENCE [LARGE SCALE GENOMIC DNA]</scope>
    <source>
        <strain evidence="1 2">Ch1-1</strain>
    </source>
</reference>
<sequence>MKLAESGMAWFAYPRISLHYIRATLLAHGSGDIDKDDWMFASTKRVDEGWI</sequence>